<keyword evidence="1" id="KW-0732">Signal</keyword>
<evidence type="ECO:0000313" key="3">
    <source>
        <dbReference type="Proteomes" id="UP001202248"/>
    </source>
</evidence>
<proteinExistence type="predicted"/>
<protein>
    <recommendedName>
        <fullName evidence="4">Nuclease</fullName>
    </recommendedName>
</protein>
<evidence type="ECO:0008006" key="4">
    <source>
        <dbReference type="Google" id="ProtNLM"/>
    </source>
</evidence>
<keyword evidence="3" id="KW-1185">Reference proteome</keyword>
<evidence type="ECO:0000313" key="2">
    <source>
        <dbReference type="EMBL" id="MCH5598773.1"/>
    </source>
</evidence>
<evidence type="ECO:0000256" key="1">
    <source>
        <dbReference type="SAM" id="SignalP"/>
    </source>
</evidence>
<dbReference type="Proteomes" id="UP001202248">
    <property type="component" value="Unassembled WGS sequence"/>
</dbReference>
<name>A0ABS9SK84_9BACT</name>
<feature type="signal peptide" evidence="1">
    <location>
        <begin position="1"/>
        <end position="19"/>
    </location>
</feature>
<comment type="caution">
    <text evidence="2">The sequence shown here is derived from an EMBL/GenBank/DDBJ whole genome shotgun (WGS) entry which is preliminary data.</text>
</comment>
<feature type="chain" id="PRO_5047174606" description="Nuclease" evidence="1">
    <location>
        <begin position="20"/>
        <end position="75"/>
    </location>
</feature>
<accession>A0ABS9SK84</accession>
<sequence>MKKTALTLAFVLLSFLSFAQPSAGDMVVLGIDAINDKVTFATLVNIPAGTEIKITDRGWDNATNAFTTPMTGEAL</sequence>
<dbReference type="EMBL" id="JAKWBL010000002">
    <property type="protein sequence ID" value="MCH5598773.1"/>
    <property type="molecule type" value="Genomic_DNA"/>
</dbReference>
<gene>
    <name evidence="2" type="ORF">MKP09_13095</name>
</gene>
<organism evidence="2 3">
    <name type="scientific">Niabella ginsengisoli</name>
    <dbReference type="NCBI Taxonomy" id="522298"/>
    <lineage>
        <taxon>Bacteria</taxon>
        <taxon>Pseudomonadati</taxon>
        <taxon>Bacteroidota</taxon>
        <taxon>Chitinophagia</taxon>
        <taxon>Chitinophagales</taxon>
        <taxon>Chitinophagaceae</taxon>
        <taxon>Niabella</taxon>
    </lineage>
</organism>
<dbReference type="RefSeq" id="WP_240830444.1">
    <property type="nucleotide sequence ID" value="NZ_JAKWBL010000002.1"/>
</dbReference>
<reference evidence="2 3" key="1">
    <citation type="submission" date="2022-02" db="EMBL/GenBank/DDBJ databases">
        <authorList>
            <person name="Min J."/>
        </authorList>
    </citation>
    <scope>NUCLEOTIDE SEQUENCE [LARGE SCALE GENOMIC DNA]</scope>
    <source>
        <strain evidence="2 3">GR10-1</strain>
    </source>
</reference>